<dbReference type="UniPathway" id="UPA00796">
    <property type="reaction ID" value="UER00771"/>
</dbReference>
<evidence type="ECO:0000256" key="15">
    <source>
        <dbReference type="ARBA" id="ARBA00023239"/>
    </source>
</evidence>
<dbReference type="InterPro" id="IPR036291">
    <property type="entry name" value="NAD(P)-bd_dom_sf"/>
</dbReference>
<keyword evidence="12" id="KW-0520">NAD</keyword>
<dbReference type="CDD" id="cd05230">
    <property type="entry name" value="UGD_SDR_e"/>
    <property type="match status" value="1"/>
</dbReference>
<dbReference type="Proteomes" id="UP000355283">
    <property type="component" value="Unassembled WGS sequence"/>
</dbReference>
<feature type="domain" description="NAD(P)-binding" evidence="19">
    <location>
        <begin position="156"/>
        <end position="456"/>
    </location>
</feature>
<comment type="cofactor">
    <cofactor evidence="1">
        <name>NAD(+)</name>
        <dbReference type="ChEBI" id="CHEBI:57540"/>
    </cofactor>
</comment>
<feature type="transmembrane region" description="Helical" evidence="18">
    <location>
        <begin position="20"/>
        <end position="42"/>
    </location>
</feature>
<keyword evidence="8 18" id="KW-0812">Transmembrane</keyword>
<protein>
    <recommendedName>
        <fullName evidence="6">UDP-glucuronate decarboxylase</fullName>
        <ecNumber evidence="6">4.1.1.35</ecNumber>
    </recommendedName>
</protein>
<evidence type="ECO:0000256" key="14">
    <source>
        <dbReference type="ARBA" id="ARBA00023136"/>
    </source>
</evidence>
<evidence type="ECO:0000256" key="18">
    <source>
        <dbReference type="SAM" id="Phobius"/>
    </source>
</evidence>
<dbReference type="Pfam" id="PF16363">
    <property type="entry name" value="GDP_Man_Dehyd"/>
    <property type="match status" value="1"/>
</dbReference>
<dbReference type="SUPFAM" id="SSF51735">
    <property type="entry name" value="NAD(P)-binding Rossmann-fold domains"/>
    <property type="match status" value="1"/>
</dbReference>
<evidence type="ECO:0000256" key="2">
    <source>
        <dbReference type="ARBA" id="ARBA00004447"/>
    </source>
</evidence>
<evidence type="ECO:0000313" key="21">
    <source>
        <dbReference type="Proteomes" id="UP000355283"/>
    </source>
</evidence>
<evidence type="ECO:0000256" key="12">
    <source>
        <dbReference type="ARBA" id="ARBA00023027"/>
    </source>
</evidence>
<evidence type="ECO:0000256" key="9">
    <source>
        <dbReference type="ARBA" id="ARBA00022793"/>
    </source>
</evidence>
<dbReference type="PANTHER" id="PTHR43078:SF6">
    <property type="entry name" value="UDP-GLUCURONIC ACID DECARBOXYLASE 1"/>
    <property type="match status" value="1"/>
</dbReference>
<comment type="caution">
    <text evidence="20">The sequence shown here is derived from an EMBL/GenBank/DDBJ whole genome shotgun (WGS) entry which is preliminary data.</text>
</comment>
<organism evidence="20 21">
    <name type="scientific">Nannochloropsis salina CCMP1776</name>
    <dbReference type="NCBI Taxonomy" id="1027361"/>
    <lineage>
        <taxon>Eukaryota</taxon>
        <taxon>Sar</taxon>
        <taxon>Stramenopiles</taxon>
        <taxon>Ochrophyta</taxon>
        <taxon>Eustigmatophyceae</taxon>
        <taxon>Eustigmatales</taxon>
        <taxon>Monodopsidaceae</taxon>
        <taxon>Microchloropsis</taxon>
        <taxon>Microchloropsis salina</taxon>
    </lineage>
</organism>
<feature type="region of interest" description="Disordered" evidence="17">
    <location>
        <begin position="54"/>
        <end position="83"/>
    </location>
</feature>
<keyword evidence="15" id="KW-0456">Lyase</keyword>
<evidence type="ECO:0000256" key="8">
    <source>
        <dbReference type="ARBA" id="ARBA00022692"/>
    </source>
</evidence>
<dbReference type="EMBL" id="SDOX01000019">
    <property type="protein sequence ID" value="TFJ84242.1"/>
    <property type="molecule type" value="Genomic_DNA"/>
</dbReference>
<dbReference type="OrthoDB" id="331544at2759"/>
<reference evidence="20 21" key="1">
    <citation type="submission" date="2019-01" db="EMBL/GenBank/DDBJ databases">
        <title>Nuclear Genome Assembly of the Microalgal Biofuel strain Nannochloropsis salina CCMP1776.</title>
        <authorList>
            <person name="Hovde B."/>
        </authorList>
    </citation>
    <scope>NUCLEOTIDE SEQUENCE [LARGE SCALE GENOMIC DNA]</scope>
    <source>
        <strain evidence="20 21">CCMP1776</strain>
    </source>
</reference>
<evidence type="ECO:0000256" key="3">
    <source>
        <dbReference type="ARBA" id="ARBA00004496"/>
    </source>
</evidence>
<evidence type="ECO:0000256" key="5">
    <source>
        <dbReference type="ARBA" id="ARBA00007505"/>
    </source>
</evidence>
<evidence type="ECO:0000256" key="17">
    <source>
        <dbReference type="SAM" id="MobiDB-lite"/>
    </source>
</evidence>
<feature type="region of interest" description="Disordered" evidence="17">
    <location>
        <begin position="466"/>
        <end position="491"/>
    </location>
</feature>
<keyword evidence="21" id="KW-1185">Reference proteome</keyword>
<comment type="pathway">
    <text evidence="4">Nucleotide-sugar biosynthesis; UDP-alpha-D-xylose biosynthesis; UDP-alpha-D-xylose from UDP-alpha-D-glucuronate: step 1/1.</text>
</comment>
<evidence type="ECO:0000313" key="20">
    <source>
        <dbReference type="EMBL" id="TFJ84242.1"/>
    </source>
</evidence>
<keyword evidence="13" id="KW-0333">Golgi apparatus</keyword>
<evidence type="ECO:0000256" key="11">
    <source>
        <dbReference type="ARBA" id="ARBA00022989"/>
    </source>
</evidence>
<feature type="compositionally biased region" description="Basic and acidic residues" evidence="17">
    <location>
        <begin position="108"/>
        <end position="118"/>
    </location>
</feature>
<keyword evidence="11 18" id="KW-1133">Transmembrane helix</keyword>
<keyword evidence="10" id="KW-0735">Signal-anchor</keyword>
<evidence type="ECO:0000256" key="16">
    <source>
        <dbReference type="ARBA" id="ARBA00051601"/>
    </source>
</evidence>
<dbReference type="InterPro" id="IPR016040">
    <property type="entry name" value="NAD(P)-bd_dom"/>
</dbReference>
<dbReference type="GO" id="GO:0070403">
    <property type="term" value="F:NAD+ binding"/>
    <property type="evidence" value="ECO:0007669"/>
    <property type="project" value="InterPro"/>
</dbReference>
<dbReference type="FunFam" id="3.40.50.720:FF:000150">
    <property type="entry name" value="UDP-glucuronic acid decarboxylase 6"/>
    <property type="match status" value="1"/>
</dbReference>
<dbReference type="PANTHER" id="PTHR43078">
    <property type="entry name" value="UDP-GLUCURONIC ACID DECARBOXYLASE-RELATED"/>
    <property type="match status" value="1"/>
</dbReference>
<evidence type="ECO:0000256" key="1">
    <source>
        <dbReference type="ARBA" id="ARBA00001911"/>
    </source>
</evidence>
<gene>
    <name evidence="20" type="ORF">NSK_004233</name>
</gene>
<accession>A0A4D9CY17</accession>
<dbReference type="EC" id="4.1.1.35" evidence="6"/>
<feature type="compositionally biased region" description="Basic and acidic residues" evidence="17">
    <location>
        <begin position="72"/>
        <end position="83"/>
    </location>
</feature>
<comment type="similarity">
    <text evidence="5">Belongs to the NAD(P)-dependent epimerase/dehydratase family. UDP-glucuronic acid decarboxylase subfamily.</text>
</comment>
<evidence type="ECO:0000256" key="4">
    <source>
        <dbReference type="ARBA" id="ARBA00005100"/>
    </source>
</evidence>
<evidence type="ECO:0000256" key="6">
    <source>
        <dbReference type="ARBA" id="ARBA00012290"/>
    </source>
</evidence>
<sequence length="491" mass="54859">MSHSFRHWFGSSTGHRLNSSIRAAFLFIVGALALIISVNCVFGREPLVLRASSSHVRGGDEGGNGGMQMLQHDGRQVESHEPVLVSEELRRTIKEEVRAEILAAMAEEEKKRRQEAPHARPGTLGDGERTVSRQEQLGQLYPPTATLSEGQRRRILVTGGAGFVGSHLVDRLMAEGHEVIVVDNMFTGRKKNVAHWIGHPHFMLIVHDVVEPILLEVDQIYHLACPASPPHYQYNPIKTIKTSTMGTLNMLGLAKRVRARMLLTSTSEVYGDPQIHPQPESYWGNVNPIGPRACYDEGKRVAETMMYAYRSQGGEGDSSMEVRVARIFNTFGPRMHPNDGRVVSNFIIQALQGKNITIYGKGRQTRSFQYVDDLVSGLMKLMNSDYELPVNLGNPDEYSVKDFALLVRELVRNMDSQIVHLPATKDDPAKRKPDITTAKKELGWEPTVSVRDGLAKTIEYFRKELEETGEITPTGPEAARPQPHVEESKRS</sequence>
<dbReference type="GO" id="GO:0048040">
    <property type="term" value="F:UDP-glucuronate decarboxylase activity"/>
    <property type="evidence" value="ECO:0007669"/>
    <property type="project" value="UniProtKB-EC"/>
</dbReference>
<name>A0A4D9CY17_9STRA</name>
<dbReference type="AlphaFoldDB" id="A0A4D9CY17"/>
<keyword evidence="9" id="KW-0210">Decarboxylase</keyword>
<evidence type="ECO:0000256" key="13">
    <source>
        <dbReference type="ARBA" id="ARBA00023034"/>
    </source>
</evidence>
<evidence type="ECO:0000256" key="10">
    <source>
        <dbReference type="ARBA" id="ARBA00022968"/>
    </source>
</evidence>
<feature type="region of interest" description="Disordered" evidence="17">
    <location>
        <begin position="108"/>
        <end position="144"/>
    </location>
</feature>
<keyword evidence="7" id="KW-0963">Cytoplasm</keyword>
<dbReference type="InterPro" id="IPR044516">
    <property type="entry name" value="UXS-like"/>
</dbReference>
<evidence type="ECO:0000259" key="19">
    <source>
        <dbReference type="Pfam" id="PF16363"/>
    </source>
</evidence>
<dbReference type="GO" id="GO:0032580">
    <property type="term" value="C:Golgi cisterna membrane"/>
    <property type="evidence" value="ECO:0007669"/>
    <property type="project" value="UniProtKB-SubCell"/>
</dbReference>
<dbReference type="Gene3D" id="3.40.50.720">
    <property type="entry name" value="NAD(P)-binding Rossmann-like Domain"/>
    <property type="match status" value="2"/>
</dbReference>
<comment type="catalytic activity">
    <reaction evidence="16">
        <text>UDP-alpha-D-glucuronate + H(+) = UDP-alpha-D-xylose + CO2</text>
        <dbReference type="Rhea" id="RHEA:23916"/>
        <dbReference type="ChEBI" id="CHEBI:15378"/>
        <dbReference type="ChEBI" id="CHEBI:16526"/>
        <dbReference type="ChEBI" id="CHEBI:57632"/>
        <dbReference type="ChEBI" id="CHEBI:58052"/>
        <dbReference type="EC" id="4.1.1.35"/>
    </reaction>
</comment>
<dbReference type="GO" id="GO:0042732">
    <property type="term" value="P:D-xylose metabolic process"/>
    <property type="evidence" value="ECO:0007669"/>
    <property type="project" value="InterPro"/>
</dbReference>
<comment type="subcellular location">
    <subcellularLocation>
        <location evidence="3">Cytoplasm</location>
    </subcellularLocation>
    <subcellularLocation>
        <location evidence="2">Golgi apparatus</location>
        <location evidence="2">Golgi stack membrane</location>
        <topology evidence="2">Single-pass type II membrane protein</topology>
    </subcellularLocation>
</comment>
<proteinExistence type="inferred from homology"/>
<evidence type="ECO:0000256" key="7">
    <source>
        <dbReference type="ARBA" id="ARBA00022490"/>
    </source>
</evidence>
<keyword evidence="14 18" id="KW-0472">Membrane</keyword>
<dbReference type="GO" id="GO:0033320">
    <property type="term" value="P:UDP-D-xylose biosynthetic process"/>
    <property type="evidence" value="ECO:0007669"/>
    <property type="project" value="UniProtKB-UniPathway"/>
</dbReference>